<dbReference type="AlphaFoldDB" id="A0A1E1IQV6"/>
<keyword evidence="2" id="KW-0812">Transmembrane</keyword>
<feature type="transmembrane region" description="Helical" evidence="2">
    <location>
        <begin position="20"/>
        <end position="37"/>
    </location>
</feature>
<organism evidence="3">
    <name type="scientific">Leishmania guyanensis</name>
    <dbReference type="NCBI Taxonomy" id="5670"/>
    <lineage>
        <taxon>Eukaryota</taxon>
        <taxon>Discoba</taxon>
        <taxon>Euglenozoa</taxon>
        <taxon>Kinetoplastea</taxon>
        <taxon>Metakinetoplastina</taxon>
        <taxon>Trypanosomatida</taxon>
        <taxon>Trypanosomatidae</taxon>
        <taxon>Leishmaniinae</taxon>
        <taxon>Leishmania</taxon>
        <taxon>Leishmania guyanensis species complex</taxon>
    </lineage>
</organism>
<name>A0A1E1IQV6_LEIGU</name>
<gene>
    <name evidence="3" type="primary">LgM4147LRVhigh.11.00380.00220</name>
    <name evidence="3" type="ORF">BN36_1111510</name>
</gene>
<accession>A0A1E1IQV6</accession>
<reference evidence="3" key="1">
    <citation type="submission" date="2012-08" db="EMBL/GenBank/DDBJ databases">
        <title>Comparative genomics of metastatic and non-metastatic Leishmania guyanensis provides insights into polygenic factors involved in Leishmania RNA virus infection.</title>
        <authorList>
            <person name="Smith D."/>
            <person name="Hertz-Fowler C."/>
            <person name="Martin R."/>
            <person name="Dickens N."/>
            <person name="Fasel N."/>
            <person name="Falquet L."/>
            <person name="Beverley S."/>
            <person name="Zangger H."/>
            <person name="Calderon-Copete S."/>
            <person name="Mottram J."/>
            <person name="Xenarios I."/>
        </authorList>
    </citation>
    <scope>NUCLEOTIDE SEQUENCE</scope>
    <source>
        <strain evidence="3">MHOM/BR/75/M4147/SSU:IR2SAT-LUC</strain>
    </source>
</reference>
<sequence>MNRWTPELLTVDMSSMTLVRHRYASFRDFLVFFLYFFSISRTKQKQKIDEPPGKRKVRKTAATKNPQKEQREKIKSERH</sequence>
<proteinExistence type="predicted"/>
<protein>
    <submittedName>
        <fullName evidence="3">Uncharacterized protein</fullName>
    </submittedName>
</protein>
<dbReference type="EMBL" id="CALQ01000322">
    <property type="protein sequence ID" value="CCM13639.1"/>
    <property type="molecule type" value="Genomic_DNA"/>
</dbReference>
<keyword evidence="2" id="KW-1133">Transmembrane helix</keyword>
<evidence type="ECO:0000256" key="2">
    <source>
        <dbReference type="SAM" id="Phobius"/>
    </source>
</evidence>
<evidence type="ECO:0000313" key="3">
    <source>
        <dbReference type="EMBL" id="CCM13639.1"/>
    </source>
</evidence>
<keyword evidence="2" id="KW-0472">Membrane</keyword>
<feature type="region of interest" description="Disordered" evidence="1">
    <location>
        <begin position="43"/>
        <end position="79"/>
    </location>
</feature>
<evidence type="ECO:0000256" key="1">
    <source>
        <dbReference type="SAM" id="MobiDB-lite"/>
    </source>
</evidence>
<feature type="compositionally biased region" description="Basic and acidic residues" evidence="1">
    <location>
        <begin position="66"/>
        <end position="79"/>
    </location>
</feature>